<evidence type="ECO:0000256" key="1">
    <source>
        <dbReference type="SAM" id="MobiDB-lite"/>
    </source>
</evidence>
<feature type="region of interest" description="Disordered" evidence="1">
    <location>
        <begin position="589"/>
        <end position="648"/>
    </location>
</feature>
<feature type="compositionally biased region" description="Low complexity" evidence="1">
    <location>
        <begin position="231"/>
        <end position="258"/>
    </location>
</feature>
<feature type="compositionally biased region" description="Polar residues" evidence="1">
    <location>
        <begin position="331"/>
        <end position="341"/>
    </location>
</feature>
<feature type="compositionally biased region" description="Polar residues" evidence="1">
    <location>
        <begin position="190"/>
        <end position="202"/>
    </location>
</feature>
<feature type="compositionally biased region" description="Low complexity" evidence="1">
    <location>
        <begin position="512"/>
        <end position="527"/>
    </location>
</feature>
<dbReference type="InParanoid" id="A0A316VDS3"/>
<organism evidence="2 3">
    <name type="scientific">Meira miltonrushii</name>
    <dbReference type="NCBI Taxonomy" id="1280837"/>
    <lineage>
        <taxon>Eukaryota</taxon>
        <taxon>Fungi</taxon>
        <taxon>Dikarya</taxon>
        <taxon>Basidiomycota</taxon>
        <taxon>Ustilaginomycotina</taxon>
        <taxon>Exobasidiomycetes</taxon>
        <taxon>Exobasidiales</taxon>
        <taxon>Brachybasidiaceae</taxon>
        <taxon>Meira</taxon>
    </lineage>
</organism>
<name>A0A316VDS3_9BASI</name>
<feature type="region of interest" description="Disordered" evidence="1">
    <location>
        <begin position="183"/>
        <end position="205"/>
    </location>
</feature>
<feature type="compositionally biased region" description="Basic and acidic residues" evidence="1">
    <location>
        <begin position="65"/>
        <end position="76"/>
    </location>
</feature>
<sequence>MQAFGMQKAPIAYDSGIRIREPVDRPPELLRTHPIQYNEPPPRYQDERPSTWQRLRGNRGSQVDSSKDKGKEKVEESPSPNSKKRKQPSSFDHEAGSSRTKIPEAKKQKGFWTRVAEHRYNRSYYQRQRDERNAEALLTIGGLGVYGAYHGAKAIAKGVKEGCDAACRAARNQANRLRNRITGTPAENPVTRNTVRNGPSLSNRDKFKTRNLRYRQNFHGMEAGPIHRNSQQPAQNLAAHQANAPAAHVQPQQVHQPQRSVSTHSFSGSGPAISDESSVDKRKGHHRDTGQQRHSSSSHSTHTSSASSDSVSRSDSISSRRRSPSHASGATPYSNQQTPVNQAIRIREPTDRPPELPQSHPVQHHEPPPRYENERPSMWERLRGNRGSSTDKGKGKMSEKEEEQKWFELGKKKRTEAAANDHEAGTSGTKSLGEKKKKGFLRRVYEYDRRHRYRYRTEAERERHTKAGEVVLGIVGAGVYGAYKGAEAVYNAGAAVGNKPDIGNSGYRQLHHLSSSGSESSQRLSRSNTGFNNEHPSPQHELHRAAAQAPIHARQHSLSTHSASTWGAAVTDGSSINRYSGHDRGIIEHRHPQSSSQTARFSSNSTPSTRRGSVSQSPSMSSPRSRSHASGSHMSRGSDSSRHHRPNQ</sequence>
<feature type="region of interest" description="Disordered" evidence="1">
    <location>
        <begin position="506"/>
        <end position="564"/>
    </location>
</feature>
<reference evidence="2 3" key="1">
    <citation type="journal article" date="2018" name="Mol. Biol. Evol.">
        <title>Broad Genomic Sampling Reveals a Smut Pathogenic Ancestry of the Fungal Clade Ustilaginomycotina.</title>
        <authorList>
            <person name="Kijpornyongpan T."/>
            <person name="Mondo S.J."/>
            <person name="Barry K."/>
            <person name="Sandor L."/>
            <person name="Lee J."/>
            <person name="Lipzen A."/>
            <person name="Pangilinan J."/>
            <person name="LaButti K."/>
            <person name="Hainaut M."/>
            <person name="Henrissat B."/>
            <person name="Grigoriev I.V."/>
            <person name="Spatafora J.W."/>
            <person name="Aime M.C."/>
        </authorList>
    </citation>
    <scope>NUCLEOTIDE SEQUENCE [LARGE SCALE GENOMIC DNA]</scope>
    <source>
        <strain evidence="2 3">MCA 3882</strain>
    </source>
</reference>
<dbReference type="RefSeq" id="XP_025354725.1">
    <property type="nucleotide sequence ID" value="XM_025501059.1"/>
</dbReference>
<keyword evidence="3" id="KW-1185">Reference proteome</keyword>
<dbReference type="EMBL" id="KZ819604">
    <property type="protein sequence ID" value="PWN34423.1"/>
    <property type="molecule type" value="Genomic_DNA"/>
</dbReference>
<feature type="region of interest" description="Disordered" evidence="1">
    <location>
        <begin position="1"/>
        <end position="110"/>
    </location>
</feature>
<evidence type="ECO:0000313" key="3">
    <source>
        <dbReference type="Proteomes" id="UP000245771"/>
    </source>
</evidence>
<dbReference type="AlphaFoldDB" id="A0A316VDS3"/>
<feature type="compositionally biased region" description="Basic and acidic residues" evidence="1">
    <location>
        <begin position="91"/>
        <end position="107"/>
    </location>
</feature>
<feature type="compositionally biased region" description="Polar residues" evidence="1">
    <location>
        <begin position="593"/>
        <end position="609"/>
    </location>
</feature>
<feature type="compositionally biased region" description="Basic and acidic residues" evidence="1">
    <location>
        <begin position="363"/>
        <end position="424"/>
    </location>
</feature>
<feature type="compositionally biased region" description="Basic and acidic residues" evidence="1">
    <location>
        <begin position="345"/>
        <end position="354"/>
    </location>
</feature>
<gene>
    <name evidence="2" type="ORF">FA14DRAFT_181045</name>
</gene>
<feature type="compositionally biased region" description="Low complexity" evidence="1">
    <location>
        <begin position="293"/>
        <end position="317"/>
    </location>
</feature>
<feature type="region of interest" description="Disordered" evidence="1">
    <location>
        <begin position="223"/>
        <end position="433"/>
    </location>
</feature>
<dbReference type="GeneID" id="37022840"/>
<dbReference type="Proteomes" id="UP000245771">
    <property type="component" value="Unassembled WGS sequence"/>
</dbReference>
<feature type="compositionally biased region" description="Basic and acidic residues" evidence="1">
    <location>
        <begin position="17"/>
        <end position="31"/>
    </location>
</feature>
<accession>A0A316VDS3</accession>
<feature type="compositionally biased region" description="Low complexity" evidence="1">
    <location>
        <begin position="610"/>
        <end position="638"/>
    </location>
</feature>
<proteinExistence type="predicted"/>
<protein>
    <submittedName>
        <fullName evidence="2">Uncharacterized protein</fullName>
    </submittedName>
</protein>
<feature type="compositionally biased region" description="Polar residues" evidence="1">
    <location>
        <begin position="259"/>
        <end position="268"/>
    </location>
</feature>
<evidence type="ECO:0000313" key="2">
    <source>
        <dbReference type="EMBL" id="PWN34423.1"/>
    </source>
</evidence>